<comment type="caution">
    <text evidence="9">The sequence shown here is derived from an EMBL/GenBank/DDBJ whole genome shotgun (WGS) entry which is preliminary data.</text>
</comment>
<organism evidence="9 10">
    <name type="scientific">Steinernema carpocapsae</name>
    <name type="common">Entomopathogenic nematode</name>
    <dbReference type="NCBI Taxonomy" id="34508"/>
    <lineage>
        <taxon>Eukaryota</taxon>
        <taxon>Metazoa</taxon>
        <taxon>Ecdysozoa</taxon>
        <taxon>Nematoda</taxon>
        <taxon>Chromadorea</taxon>
        <taxon>Rhabditida</taxon>
        <taxon>Tylenchina</taxon>
        <taxon>Panagrolaimomorpha</taxon>
        <taxon>Strongyloidoidea</taxon>
        <taxon>Steinernematidae</taxon>
        <taxon>Steinernema</taxon>
    </lineage>
</organism>
<accession>A0A4U5PBM3</accession>
<evidence type="ECO:0000256" key="8">
    <source>
        <dbReference type="SAM" id="Phobius"/>
    </source>
</evidence>
<evidence type="ECO:0000256" key="4">
    <source>
        <dbReference type="ARBA" id="ARBA00022692"/>
    </source>
</evidence>
<dbReference type="EMBL" id="AZBU02000002">
    <property type="protein sequence ID" value="TKR93666.1"/>
    <property type="molecule type" value="Genomic_DNA"/>
</dbReference>
<feature type="transmembrane region" description="Helical" evidence="8">
    <location>
        <begin position="26"/>
        <end position="49"/>
    </location>
</feature>
<evidence type="ECO:0000256" key="7">
    <source>
        <dbReference type="ARBA" id="ARBA00023136"/>
    </source>
</evidence>
<dbReference type="GO" id="GO:0006624">
    <property type="term" value="P:vacuolar protein processing"/>
    <property type="evidence" value="ECO:0007669"/>
    <property type="project" value="TreeGrafter"/>
</dbReference>
<keyword evidence="7 8" id="KW-0472">Membrane</keyword>
<dbReference type="OrthoDB" id="10012212at2759"/>
<sequence>MNTAPTKGKQATRGQKQIHAENRDTIQAYSAASLISSGIFALVYFLVYSATTYEWLGWFLALATQLVALFVMQAMRKDVRNHKNQVVDAGIDLNDPGTLGESCKDAIIVASFVQVIACFWSKIFFALAVIPAYGLFKLWTKILAPWIFAEASEEDVDDKKMKKKERIKYKRF</sequence>
<dbReference type="AlphaFoldDB" id="A0A4U5PBM3"/>
<dbReference type="Proteomes" id="UP000298663">
    <property type="component" value="Unassembled WGS sequence"/>
</dbReference>
<evidence type="ECO:0000313" key="10">
    <source>
        <dbReference type="Proteomes" id="UP000298663"/>
    </source>
</evidence>
<feature type="transmembrane region" description="Helical" evidence="8">
    <location>
        <begin position="107"/>
        <end position="136"/>
    </location>
</feature>
<keyword evidence="5" id="KW-0256">Endoplasmic reticulum</keyword>
<evidence type="ECO:0000256" key="5">
    <source>
        <dbReference type="ARBA" id="ARBA00022824"/>
    </source>
</evidence>
<evidence type="ECO:0000256" key="1">
    <source>
        <dbReference type="ARBA" id="ARBA00004477"/>
    </source>
</evidence>
<evidence type="ECO:0000256" key="3">
    <source>
        <dbReference type="ARBA" id="ARBA00015033"/>
    </source>
</evidence>
<comment type="subcellular location">
    <subcellularLocation>
        <location evidence="1">Endoplasmic reticulum membrane</location>
        <topology evidence="1">Multi-pass membrane protein</topology>
    </subcellularLocation>
</comment>
<reference evidence="9 10" key="2">
    <citation type="journal article" date="2019" name="G3 (Bethesda)">
        <title>Hybrid Assembly of the Genome of the Entomopathogenic Nematode Steinernema carpocapsae Identifies the X-Chromosome.</title>
        <authorList>
            <person name="Serra L."/>
            <person name="Macchietto M."/>
            <person name="Macias-Munoz A."/>
            <person name="McGill C.J."/>
            <person name="Rodriguez I.M."/>
            <person name="Rodriguez B."/>
            <person name="Murad R."/>
            <person name="Mortazavi A."/>
        </authorList>
    </citation>
    <scope>NUCLEOTIDE SEQUENCE [LARGE SCALE GENOMIC DNA]</scope>
    <source>
        <strain evidence="9 10">ALL</strain>
    </source>
</reference>
<dbReference type="PANTHER" id="PTHR13505">
    <property type="entry name" value="TRANSMEMBRANE PROTEIN 208"/>
    <property type="match status" value="1"/>
</dbReference>
<dbReference type="GO" id="GO:0005773">
    <property type="term" value="C:vacuole"/>
    <property type="evidence" value="ECO:0007669"/>
    <property type="project" value="GOC"/>
</dbReference>
<keyword evidence="4 8" id="KW-0812">Transmembrane</keyword>
<keyword evidence="6 8" id="KW-1133">Transmembrane helix</keyword>
<evidence type="ECO:0000313" key="9">
    <source>
        <dbReference type="EMBL" id="TKR93666.1"/>
    </source>
</evidence>
<dbReference type="InterPro" id="IPR008506">
    <property type="entry name" value="SND2/TMEM208"/>
</dbReference>
<comment type="similarity">
    <text evidence="2">Belongs to the TMEM208 family.</text>
</comment>
<evidence type="ECO:0000256" key="6">
    <source>
        <dbReference type="ARBA" id="ARBA00022989"/>
    </source>
</evidence>
<keyword evidence="10" id="KW-1185">Reference proteome</keyword>
<protein>
    <recommendedName>
        <fullName evidence="3">Transmembrane protein 208</fullName>
    </recommendedName>
</protein>
<dbReference type="PANTHER" id="PTHR13505:SF7">
    <property type="entry name" value="TRANSMEMBRANE PROTEIN 208"/>
    <property type="match status" value="1"/>
</dbReference>
<dbReference type="Pfam" id="PF05620">
    <property type="entry name" value="TMEM208_SND2"/>
    <property type="match status" value="1"/>
</dbReference>
<reference evidence="9 10" key="1">
    <citation type="journal article" date="2015" name="Genome Biol.">
        <title>Comparative genomics of Steinernema reveals deeply conserved gene regulatory networks.</title>
        <authorList>
            <person name="Dillman A.R."/>
            <person name="Macchietto M."/>
            <person name="Porter C.F."/>
            <person name="Rogers A."/>
            <person name="Williams B."/>
            <person name="Antoshechkin I."/>
            <person name="Lee M.M."/>
            <person name="Goodwin Z."/>
            <person name="Lu X."/>
            <person name="Lewis E.E."/>
            <person name="Goodrich-Blair H."/>
            <person name="Stock S.P."/>
            <person name="Adams B.J."/>
            <person name="Sternberg P.W."/>
            <person name="Mortazavi A."/>
        </authorList>
    </citation>
    <scope>NUCLEOTIDE SEQUENCE [LARGE SCALE GENOMIC DNA]</scope>
    <source>
        <strain evidence="9 10">ALL</strain>
    </source>
</reference>
<dbReference type="STRING" id="34508.A0A4U5PBM3"/>
<proteinExistence type="inferred from homology"/>
<dbReference type="GO" id="GO:0005789">
    <property type="term" value="C:endoplasmic reticulum membrane"/>
    <property type="evidence" value="ECO:0007669"/>
    <property type="project" value="UniProtKB-SubCell"/>
</dbReference>
<name>A0A4U5PBM3_STECR</name>
<evidence type="ECO:0000256" key="2">
    <source>
        <dbReference type="ARBA" id="ARBA00009950"/>
    </source>
</evidence>
<feature type="transmembrane region" description="Helical" evidence="8">
    <location>
        <begin position="55"/>
        <end position="75"/>
    </location>
</feature>
<gene>
    <name evidence="9" type="ORF">L596_008079</name>
</gene>